<name>A0A7W9B0N2_9HYPH</name>
<reference evidence="2 3" key="1">
    <citation type="submission" date="2020-08" db="EMBL/GenBank/DDBJ databases">
        <title>Genomic Encyclopedia of Type Strains, Phase IV (KMG-IV): sequencing the most valuable type-strain genomes for metagenomic binning, comparative biology and taxonomic classification.</title>
        <authorList>
            <person name="Goeker M."/>
        </authorList>
    </citation>
    <scope>NUCLEOTIDE SEQUENCE [LARGE SCALE GENOMIC DNA]</scope>
    <source>
        <strain evidence="2 3">DSM 26944</strain>
    </source>
</reference>
<feature type="transmembrane region" description="Helical" evidence="1">
    <location>
        <begin position="12"/>
        <end position="35"/>
    </location>
</feature>
<evidence type="ECO:0000313" key="3">
    <source>
        <dbReference type="Proteomes" id="UP000555546"/>
    </source>
</evidence>
<evidence type="ECO:0000313" key="2">
    <source>
        <dbReference type="EMBL" id="MBB5704066.1"/>
    </source>
</evidence>
<dbReference type="EMBL" id="JACIJG010000023">
    <property type="protein sequence ID" value="MBB5704066.1"/>
    <property type="molecule type" value="Genomic_DNA"/>
</dbReference>
<comment type="caution">
    <text evidence="2">The sequence shown here is derived from an EMBL/GenBank/DDBJ whole genome shotgun (WGS) entry which is preliminary data.</text>
</comment>
<gene>
    <name evidence="2" type="ORF">FHS76_003981</name>
</gene>
<dbReference type="Proteomes" id="UP000555546">
    <property type="component" value="Unassembled WGS sequence"/>
</dbReference>
<organism evidence="2 3">
    <name type="scientific">Brucella daejeonensis</name>
    <dbReference type="NCBI Taxonomy" id="659015"/>
    <lineage>
        <taxon>Bacteria</taxon>
        <taxon>Pseudomonadati</taxon>
        <taxon>Pseudomonadota</taxon>
        <taxon>Alphaproteobacteria</taxon>
        <taxon>Hyphomicrobiales</taxon>
        <taxon>Brucellaceae</taxon>
        <taxon>Brucella/Ochrobactrum group</taxon>
        <taxon>Brucella</taxon>
    </lineage>
</organism>
<dbReference type="AlphaFoldDB" id="A0A7W9B0N2"/>
<sequence length="37" mass="4063">MQMQRKEGGLGLLLTAIFASPVAWVIIFFVVLANLSK</sequence>
<protein>
    <submittedName>
        <fullName evidence="2">Uncharacterized protein</fullName>
    </submittedName>
</protein>
<keyword evidence="1" id="KW-1133">Transmembrane helix</keyword>
<keyword evidence="3" id="KW-1185">Reference proteome</keyword>
<accession>A0A7W9B0N2</accession>
<keyword evidence="1" id="KW-0812">Transmembrane</keyword>
<proteinExistence type="predicted"/>
<evidence type="ECO:0000256" key="1">
    <source>
        <dbReference type="SAM" id="Phobius"/>
    </source>
</evidence>
<keyword evidence="1" id="KW-0472">Membrane</keyword>